<sequence length="214" mass="23948">MIKYSNFSPFLLLWIASIVQKCLCSSIINPSKVKTVSWKPRAFVYEGFLTKDECNHLISLAKSELKRSAVADNESGKSTLSEVRTSSGMFIPKSKDPIVDGIEEKIAAWTFLRKENGEDIQVLRYEPGQKYDPHHDYFVDKVNLARGGHRIATSLMYLSDVEKGGETVFLSAEETSHRRSVSVDEDLSECGRKGIAATERGCSSFLQSLSRRSS</sequence>
<comment type="catalytic activity">
    <reaction evidence="8">
        <text>L-prolyl-[collagen] + 2-oxoglutarate + O2 = trans-4-hydroxy-L-prolyl-[collagen] + succinate + CO2</text>
        <dbReference type="Rhea" id="RHEA:18945"/>
        <dbReference type="Rhea" id="RHEA-COMP:11676"/>
        <dbReference type="Rhea" id="RHEA-COMP:11680"/>
        <dbReference type="ChEBI" id="CHEBI:15379"/>
        <dbReference type="ChEBI" id="CHEBI:16526"/>
        <dbReference type="ChEBI" id="CHEBI:16810"/>
        <dbReference type="ChEBI" id="CHEBI:30031"/>
        <dbReference type="ChEBI" id="CHEBI:50342"/>
        <dbReference type="ChEBI" id="CHEBI:61965"/>
        <dbReference type="EC" id="1.14.11.2"/>
    </reaction>
</comment>
<evidence type="ECO:0000256" key="2">
    <source>
        <dbReference type="ARBA" id="ARBA00004648"/>
    </source>
</evidence>
<feature type="domain" description="Prolyl 4-hydroxylase alpha subunit" evidence="10">
    <location>
        <begin position="40"/>
        <end position="209"/>
    </location>
</feature>
<dbReference type="InterPro" id="IPR044862">
    <property type="entry name" value="Pro_4_hyd_alph_FE2OG_OXY"/>
</dbReference>
<keyword evidence="7" id="KW-0408">Iron</keyword>
<evidence type="ECO:0000256" key="6">
    <source>
        <dbReference type="ARBA" id="ARBA00023002"/>
    </source>
</evidence>
<dbReference type="Proteomes" id="UP000594638">
    <property type="component" value="Unassembled WGS sequence"/>
</dbReference>
<dbReference type="AlphaFoldDB" id="A0A8S0SGX5"/>
<dbReference type="Gene3D" id="2.60.120.620">
    <property type="entry name" value="q2cbj1_9rhob like domain"/>
    <property type="match status" value="1"/>
</dbReference>
<accession>A0A8S0SGX5</accession>
<organism evidence="11 12">
    <name type="scientific">Olea europaea subsp. europaea</name>
    <dbReference type="NCBI Taxonomy" id="158383"/>
    <lineage>
        <taxon>Eukaryota</taxon>
        <taxon>Viridiplantae</taxon>
        <taxon>Streptophyta</taxon>
        <taxon>Embryophyta</taxon>
        <taxon>Tracheophyta</taxon>
        <taxon>Spermatophyta</taxon>
        <taxon>Magnoliopsida</taxon>
        <taxon>eudicotyledons</taxon>
        <taxon>Gunneridae</taxon>
        <taxon>Pentapetalae</taxon>
        <taxon>asterids</taxon>
        <taxon>lamiids</taxon>
        <taxon>Lamiales</taxon>
        <taxon>Oleaceae</taxon>
        <taxon>Oleeae</taxon>
        <taxon>Olea</taxon>
    </lineage>
</organism>
<dbReference type="PANTHER" id="PTHR10869:SF194">
    <property type="entry name" value="PROLYL 4-HYDROXYLASE 4-RELATED"/>
    <property type="match status" value="1"/>
</dbReference>
<evidence type="ECO:0000256" key="3">
    <source>
        <dbReference type="ARBA" id="ARBA00022723"/>
    </source>
</evidence>
<feature type="signal peptide" evidence="9">
    <location>
        <begin position="1"/>
        <end position="24"/>
    </location>
</feature>
<keyword evidence="6" id="KW-0560">Oxidoreductase</keyword>
<protein>
    <submittedName>
        <fullName evidence="11">Probable prolyl 4-hydroxylase 4</fullName>
    </submittedName>
</protein>
<dbReference type="GO" id="GO:0005506">
    <property type="term" value="F:iron ion binding"/>
    <property type="evidence" value="ECO:0007669"/>
    <property type="project" value="InterPro"/>
</dbReference>
<comment type="caution">
    <text evidence="11">The sequence shown here is derived from an EMBL/GenBank/DDBJ whole genome shotgun (WGS) entry which is preliminary data.</text>
</comment>
<evidence type="ECO:0000313" key="12">
    <source>
        <dbReference type="Proteomes" id="UP000594638"/>
    </source>
</evidence>
<evidence type="ECO:0000256" key="1">
    <source>
        <dbReference type="ARBA" id="ARBA00001961"/>
    </source>
</evidence>
<feature type="chain" id="PRO_5035764822" evidence="9">
    <location>
        <begin position="25"/>
        <end position="214"/>
    </location>
</feature>
<proteinExistence type="predicted"/>
<dbReference type="OrthoDB" id="420380at2759"/>
<evidence type="ECO:0000256" key="4">
    <source>
        <dbReference type="ARBA" id="ARBA00022964"/>
    </source>
</evidence>
<gene>
    <name evidence="11" type="ORF">OLEA9_A075343</name>
</gene>
<dbReference type="PANTHER" id="PTHR10869">
    <property type="entry name" value="PROLYL 4-HYDROXYLASE ALPHA SUBUNIT"/>
    <property type="match status" value="1"/>
</dbReference>
<evidence type="ECO:0000259" key="10">
    <source>
        <dbReference type="SMART" id="SM00702"/>
    </source>
</evidence>
<dbReference type="SMART" id="SM00702">
    <property type="entry name" value="P4Hc"/>
    <property type="match status" value="1"/>
</dbReference>
<keyword evidence="12" id="KW-1185">Reference proteome</keyword>
<evidence type="ECO:0000256" key="7">
    <source>
        <dbReference type="ARBA" id="ARBA00023004"/>
    </source>
</evidence>
<keyword evidence="3" id="KW-0479">Metal-binding</keyword>
<keyword evidence="4" id="KW-0223">Dioxygenase</keyword>
<keyword evidence="9" id="KW-0732">Signal</keyword>
<dbReference type="InterPro" id="IPR045054">
    <property type="entry name" value="P4HA-like"/>
</dbReference>
<dbReference type="GO" id="GO:0031418">
    <property type="term" value="F:L-ascorbic acid binding"/>
    <property type="evidence" value="ECO:0007669"/>
    <property type="project" value="InterPro"/>
</dbReference>
<dbReference type="GO" id="GO:0004656">
    <property type="term" value="F:procollagen-proline 4-dioxygenase activity"/>
    <property type="evidence" value="ECO:0007669"/>
    <property type="project" value="UniProtKB-EC"/>
</dbReference>
<dbReference type="InterPro" id="IPR006620">
    <property type="entry name" value="Pro_4_hyd_alph"/>
</dbReference>
<dbReference type="GO" id="GO:0005789">
    <property type="term" value="C:endoplasmic reticulum membrane"/>
    <property type="evidence" value="ECO:0007669"/>
    <property type="project" value="UniProtKB-SubCell"/>
</dbReference>
<evidence type="ECO:0000256" key="5">
    <source>
        <dbReference type="ARBA" id="ARBA00022968"/>
    </source>
</evidence>
<dbReference type="Pfam" id="PF13640">
    <property type="entry name" value="2OG-FeII_Oxy_3"/>
    <property type="match status" value="1"/>
</dbReference>
<keyword evidence="5" id="KW-0812">Transmembrane</keyword>
<dbReference type="Gramene" id="OE9A075343T1">
    <property type="protein sequence ID" value="OE9A075343C1"/>
    <property type="gene ID" value="OE9A075343"/>
</dbReference>
<comment type="subcellular location">
    <subcellularLocation>
        <location evidence="2">Endoplasmic reticulum membrane</location>
        <topology evidence="2">Single-pass type II membrane protein</topology>
    </subcellularLocation>
</comment>
<evidence type="ECO:0000256" key="8">
    <source>
        <dbReference type="ARBA" id="ARBA00049169"/>
    </source>
</evidence>
<evidence type="ECO:0000313" key="11">
    <source>
        <dbReference type="EMBL" id="CAA2991518.1"/>
    </source>
</evidence>
<dbReference type="EMBL" id="CACTIH010005426">
    <property type="protein sequence ID" value="CAA2991518.1"/>
    <property type="molecule type" value="Genomic_DNA"/>
</dbReference>
<evidence type="ECO:0000256" key="9">
    <source>
        <dbReference type="SAM" id="SignalP"/>
    </source>
</evidence>
<name>A0A8S0SGX5_OLEEU</name>
<comment type="cofactor">
    <cofactor evidence="1">
        <name>L-ascorbate</name>
        <dbReference type="ChEBI" id="CHEBI:38290"/>
    </cofactor>
</comment>
<reference evidence="11 12" key="1">
    <citation type="submission" date="2019-12" db="EMBL/GenBank/DDBJ databases">
        <authorList>
            <person name="Alioto T."/>
            <person name="Alioto T."/>
            <person name="Gomez Garrido J."/>
        </authorList>
    </citation>
    <scope>NUCLEOTIDE SEQUENCE [LARGE SCALE GENOMIC DNA]</scope>
</reference>
<keyword evidence="5" id="KW-0735">Signal-anchor</keyword>